<dbReference type="GO" id="GO:0050821">
    <property type="term" value="P:protein stabilization"/>
    <property type="evidence" value="ECO:0007669"/>
    <property type="project" value="TreeGrafter"/>
</dbReference>
<dbReference type="GO" id="GO:0008270">
    <property type="term" value="F:zinc ion binding"/>
    <property type="evidence" value="ECO:0007669"/>
    <property type="project" value="UniProtKB-KW"/>
</dbReference>
<keyword evidence="1" id="KW-0479">Metal-binding</keyword>
<evidence type="ECO:0000259" key="6">
    <source>
        <dbReference type="PROSITE" id="PS51501"/>
    </source>
</evidence>
<dbReference type="STRING" id="448386.A0A2V3J1S0"/>
<feature type="region of interest" description="Disordered" evidence="5">
    <location>
        <begin position="151"/>
        <end position="181"/>
    </location>
</feature>
<dbReference type="AlphaFoldDB" id="A0A2V3J1S0"/>
<evidence type="ECO:0000256" key="1">
    <source>
        <dbReference type="ARBA" id="ARBA00022723"/>
    </source>
</evidence>
<dbReference type="InterPro" id="IPR007853">
    <property type="entry name" value="Znf_DNL-typ"/>
</dbReference>
<evidence type="ECO:0000313" key="7">
    <source>
        <dbReference type="EMBL" id="PXF48299.1"/>
    </source>
</evidence>
<dbReference type="PROSITE" id="PS51501">
    <property type="entry name" value="ZF_DNL"/>
    <property type="match status" value="1"/>
</dbReference>
<dbReference type="InterPro" id="IPR024158">
    <property type="entry name" value="Mt_import_TIM15"/>
</dbReference>
<dbReference type="GO" id="GO:0005739">
    <property type="term" value="C:mitochondrion"/>
    <property type="evidence" value="ECO:0007669"/>
    <property type="project" value="TreeGrafter"/>
</dbReference>
<dbReference type="OrthoDB" id="5874at2759"/>
<protein>
    <submittedName>
        <fullName evidence="7">DNL-type zinc finger protein</fullName>
    </submittedName>
</protein>
<organism evidence="7 8">
    <name type="scientific">Gracilariopsis chorda</name>
    <dbReference type="NCBI Taxonomy" id="448386"/>
    <lineage>
        <taxon>Eukaryota</taxon>
        <taxon>Rhodophyta</taxon>
        <taxon>Florideophyceae</taxon>
        <taxon>Rhodymeniophycidae</taxon>
        <taxon>Gracilariales</taxon>
        <taxon>Gracilariaceae</taxon>
        <taxon>Gracilariopsis</taxon>
    </lineage>
</organism>
<sequence length="181" mass="19333">MGSAFVYPMSLNARSKLNQSLGGRNSFLVPVCSADERKGQSKKLPAGKRVSRPANGQKVGFVGSETIGISFTCNANECNQRITKTIKRRSYEKGTVLIQCPSCGKHHIIADNMGMYTHLTGGKKNVEEIAKSAGLNFTRVNPSVFGLEKLNSQVVEDDESGEHGASPKGKSDGQAPDDGSS</sequence>
<keyword evidence="8" id="KW-1185">Reference proteome</keyword>
<dbReference type="Proteomes" id="UP000247409">
    <property type="component" value="Unassembled WGS sequence"/>
</dbReference>
<feature type="domain" description="DNL-type" evidence="6">
    <location>
        <begin position="62"/>
        <end position="162"/>
    </location>
</feature>
<gene>
    <name evidence="7" type="ORF">BWQ96_01988</name>
</gene>
<dbReference type="GO" id="GO:0051087">
    <property type="term" value="F:protein-folding chaperone binding"/>
    <property type="evidence" value="ECO:0007669"/>
    <property type="project" value="TreeGrafter"/>
</dbReference>
<evidence type="ECO:0000256" key="4">
    <source>
        <dbReference type="PROSITE-ProRule" id="PRU00834"/>
    </source>
</evidence>
<evidence type="ECO:0000256" key="3">
    <source>
        <dbReference type="ARBA" id="ARBA00022833"/>
    </source>
</evidence>
<evidence type="ECO:0000313" key="8">
    <source>
        <dbReference type="Proteomes" id="UP000247409"/>
    </source>
</evidence>
<accession>A0A2V3J1S0</accession>
<dbReference type="GO" id="GO:0030150">
    <property type="term" value="P:protein import into mitochondrial matrix"/>
    <property type="evidence" value="ECO:0007669"/>
    <property type="project" value="TreeGrafter"/>
</dbReference>
<comment type="caution">
    <text evidence="7">The sequence shown here is derived from an EMBL/GenBank/DDBJ whole genome shotgun (WGS) entry which is preliminary data.</text>
</comment>
<dbReference type="EMBL" id="NBIV01000015">
    <property type="protein sequence ID" value="PXF48299.1"/>
    <property type="molecule type" value="Genomic_DNA"/>
</dbReference>
<reference evidence="7 8" key="1">
    <citation type="journal article" date="2018" name="Mol. Biol. Evol.">
        <title>Analysis of the draft genome of the red seaweed Gracilariopsis chorda provides insights into genome size evolution in Rhodophyta.</title>
        <authorList>
            <person name="Lee J."/>
            <person name="Yang E.C."/>
            <person name="Graf L."/>
            <person name="Yang J.H."/>
            <person name="Qiu H."/>
            <person name="Zel Zion U."/>
            <person name="Chan C.X."/>
            <person name="Stephens T.G."/>
            <person name="Weber A.P.M."/>
            <person name="Boo G.H."/>
            <person name="Boo S.M."/>
            <person name="Kim K.M."/>
            <person name="Shin Y."/>
            <person name="Jung M."/>
            <person name="Lee S.J."/>
            <person name="Yim H.S."/>
            <person name="Lee J.H."/>
            <person name="Bhattacharya D."/>
            <person name="Yoon H.S."/>
        </authorList>
    </citation>
    <scope>NUCLEOTIDE SEQUENCE [LARGE SCALE GENOMIC DNA]</scope>
    <source>
        <strain evidence="7 8">SKKU-2015</strain>
        <tissue evidence="7">Whole body</tissue>
    </source>
</reference>
<keyword evidence="2 4" id="KW-0863">Zinc-finger</keyword>
<proteinExistence type="predicted"/>
<evidence type="ECO:0000256" key="5">
    <source>
        <dbReference type="SAM" id="MobiDB-lite"/>
    </source>
</evidence>
<dbReference type="Pfam" id="PF05180">
    <property type="entry name" value="zf-DNL"/>
    <property type="match status" value="1"/>
</dbReference>
<dbReference type="PANTHER" id="PTHR20922">
    <property type="entry name" value="DNL-TYPE ZINC FINGER PROTEIN"/>
    <property type="match status" value="1"/>
</dbReference>
<name>A0A2V3J1S0_9FLOR</name>
<dbReference type="GO" id="GO:0006457">
    <property type="term" value="P:protein folding"/>
    <property type="evidence" value="ECO:0007669"/>
    <property type="project" value="TreeGrafter"/>
</dbReference>
<evidence type="ECO:0000256" key="2">
    <source>
        <dbReference type="ARBA" id="ARBA00022771"/>
    </source>
</evidence>
<dbReference type="PANTHER" id="PTHR20922:SF13">
    <property type="entry name" value="DNL-TYPE ZINC FINGER PROTEIN"/>
    <property type="match status" value="1"/>
</dbReference>
<keyword evidence="3" id="KW-0862">Zinc</keyword>